<dbReference type="SMART" id="SM00342">
    <property type="entry name" value="HTH_ARAC"/>
    <property type="match status" value="1"/>
</dbReference>
<gene>
    <name evidence="5" type="ORF">GT360_06200</name>
</gene>
<dbReference type="PANTHER" id="PTHR43280">
    <property type="entry name" value="ARAC-FAMILY TRANSCRIPTIONAL REGULATOR"/>
    <property type="match status" value="1"/>
</dbReference>
<dbReference type="Gene3D" id="1.10.10.60">
    <property type="entry name" value="Homeodomain-like"/>
    <property type="match status" value="1"/>
</dbReference>
<dbReference type="PROSITE" id="PS01124">
    <property type="entry name" value="HTH_ARAC_FAMILY_2"/>
    <property type="match status" value="1"/>
</dbReference>
<sequence>MRKLHSPLILTSSETLLYYIPYLESKGVRWREIASDCGLPSDDVLNESWLPMKELALFLYRVAPLCDDNMPLIIGQNVAQQVIEGKWGLIDSGLDFKQTIQSLMSNEHRFSRQNTYWLEKVSGVWSWCHRGLLKPTFPGSNINEWFRVSLLLYICRHWLGNEWKPASLSLVSNEHQGKIYADILLPDTDIRYEQAYFSLELTDVDNLEPMANRALKSRDISEVLLLAESYCHIPHFTADWVASLFGITPKTLYRYFKDHDTSFLEIKKHAILKRSKQLLLETDESVSNIAYRMGYDNVSNYNRAIKAMCGLTPAQLRKELPD</sequence>
<evidence type="ECO:0000256" key="3">
    <source>
        <dbReference type="ARBA" id="ARBA00023163"/>
    </source>
</evidence>
<keyword evidence="6" id="KW-1185">Reference proteome</keyword>
<dbReference type="GO" id="GO:0003700">
    <property type="term" value="F:DNA-binding transcription factor activity"/>
    <property type="evidence" value="ECO:0007669"/>
    <property type="project" value="InterPro"/>
</dbReference>
<dbReference type="KEGG" id="vas:GT360_06200"/>
<evidence type="ECO:0000256" key="1">
    <source>
        <dbReference type="ARBA" id="ARBA00023015"/>
    </source>
</evidence>
<proteinExistence type="predicted"/>
<reference evidence="5 6" key="1">
    <citation type="submission" date="2020-01" db="EMBL/GenBank/DDBJ databases">
        <title>Whole genome and functional gene identification of agarase of Vibrio HN897.</title>
        <authorList>
            <person name="Liu Y."/>
            <person name="Zhao Z."/>
        </authorList>
    </citation>
    <scope>NUCLEOTIDE SEQUENCE [LARGE SCALE GENOMIC DNA]</scope>
    <source>
        <strain evidence="5 6">HN897</strain>
    </source>
</reference>
<keyword evidence="3" id="KW-0804">Transcription</keyword>
<name>A0A7Z2T2G5_9VIBR</name>
<evidence type="ECO:0000256" key="2">
    <source>
        <dbReference type="ARBA" id="ARBA00023125"/>
    </source>
</evidence>
<keyword evidence="1" id="KW-0805">Transcription regulation</keyword>
<dbReference type="InterPro" id="IPR009057">
    <property type="entry name" value="Homeodomain-like_sf"/>
</dbReference>
<organism evidence="5 6">
    <name type="scientific">Vibrio astriarenae</name>
    <dbReference type="NCBI Taxonomy" id="1481923"/>
    <lineage>
        <taxon>Bacteria</taxon>
        <taxon>Pseudomonadati</taxon>
        <taxon>Pseudomonadota</taxon>
        <taxon>Gammaproteobacteria</taxon>
        <taxon>Vibrionales</taxon>
        <taxon>Vibrionaceae</taxon>
        <taxon>Vibrio</taxon>
    </lineage>
</organism>
<dbReference type="InterPro" id="IPR018060">
    <property type="entry name" value="HTH_AraC"/>
</dbReference>
<evidence type="ECO:0000313" key="6">
    <source>
        <dbReference type="Proteomes" id="UP000464262"/>
    </source>
</evidence>
<accession>A0A7Z2T2G5</accession>
<dbReference type="EMBL" id="CP047475">
    <property type="protein sequence ID" value="QIA63126.1"/>
    <property type="molecule type" value="Genomic_DNA"/>
</dbReference>
<keyword evidence="2" id="KW-0238">DNA-binding</keyword>
<dbReference type="Proteomes" id="UP000464262">
    <property type="component" value="Chromosome 1"/>
</dbReference>
<dbReference type="RefSeq" id="WP_164648031.1">
    <property type="nucleotide sequence ID" value="NZ_CP047475.1"/>
</dbReference>
<dbReference type="AlphaFoldDB" id="A0A7Z2T2G5"/>
<evidence type="ECO:0000259" key="4">
    <source>
        <dbReference type="PROSITE" id="PS01124"/>
    </source>
</evidence>
<dbReference type="Pfam" id="PF12833">
    <property type="entry name" value="HTH_18"/>
    <property type="match status" value="1"/>
</dbReference>
<dbReference type="SUPFAM" id="SSF46689">
    <property type="entry name" value="Homeodomain-like"/>
    <property type="match status" value="1"/>
</dbReference>
<protein>
    <submittedName>
        <fullName evidence="5">Helix-turn-helix domain-containing protein</fullName>
    </submittedName>
</protein>
<evidence type="ECO:0000313" key="5">
    <source>
        <dbReference type="EMBL" id="QIA63126.1"/>
    </source>
</evidence>
<dbReference type="GO" id="GO:0043565">
    <property type="term" value="F:sequence-specific DNA binding"/>
    <property type="evidence" value="ECO:0007669"/>
    <property type="project" value="InterPro"/>
</dbReference>
<feature type="domain" description="HTH araC/xylS-type" evidence="4">
    <location>
        <begin position="221"/>
        <end position="319"/>
    </location>
</feature>
<dbReference type="PANTHER" id="PTHR43280:SF2">
    <property type="entry name" value="HTH-TYPE TRANSCRIPTIONAL REGULATOR EXSA"/>
    <property type="match status" value="1"/>
</dbReference>